<dbReference type="Gene3D" id="1.10.260.60">
    <property type="match status" value="1"/>
</dbReference>
<evidence type="ECO:0000313" key="13">
    <source>
        <dbReference type="EMBL" id="CAD7222094.1"/>
    </source>
</evidence>
<feature type="region of interest" description="Disordered" evidence="12">
    <location>
        <begin position="331"/>
        <end position="390"/>
    </location>
</feature>
<keyword evidence="4 11" id="KW-0489">Methyltransferase</keyword>
<name>A0A7R8ZFF0_9CRUS</name>
<dbReference type="GO" id="GO:0032259">
    <property type="term" value="P:methylation"/>
    <property type="evidence" value="ECO:0007669"/>
    <property type="project" value="UniProtKB-KW"/>
</dbReference>
<dbReference type="FunFam" id="3.40.50.150:FF:000033">
    <property type="entry name" value="Histone-lysine N-methyltransferase, H3 lysine-79 specific"/>
    <property type="match status" value="1"/>
</dbReference>
<comment type="miscellaneous">
    <text evidence="11">In contrast to other lysine histone methyltransferases, it does not contain a SET domain, suggesting the existence of another mechanism for methylation of lysine residues of histones.</text>
</comment>
<dbReference type="EC" id="2.1.1.360" evidence="2 11"/>
<sequence>MNTVRMELKLHSPASAPAAVFPWPLQQQNGTDGAQCIVSTIQWVCEDFPELKMAMVKNGILNDYDGTSFESMKQLCDRYNRSIDSLKELEKGTAKPYERLQQRPSERLLKHIIDTVYNESVTVPSKLNSYEPFSPETYGETNFKMVTQAVTAVNLQPQEVFIDLGSGVGQVVCQVAAMASCAKVFGIEKADTPNSYSGLFNENFKKWMRWYGKKYTQFELIKGDFLSEEYRSLITSANVVFANNFAFGPKVNHELKLIFAECSDRTRIVSSKPFCSLNHRISERTLNDIGSIMNVIVLPPIKQSVSWTSQPVSFYCHTLDRTKLEDYFQKKKNGERTEDDENTPPLPTSSRRHHHRGSVDSSLSESSRDSSSSTNGAVPSSSPSLPRAPRPVAQPVLLTSSGAVATLSPVTPAEKKRSASSTVSSDSANEKKRHKRQHIHRRHPHRHYHRHHRTTSPPAALPARKKRAGRPPKGPLLLTNPFGDLPSPDTSSASASRSPASRSPPTLASLPVVEAAKRKARGVAAAARRIRRRLPVRVPPETARPLPKRSISDSGAAPVRKRGPINKTTNANALEFLHSKTLASISTLNGEGYRIPVAEGCVDEKLTSLSCVPGTSHNEVTVPEKEHLPYAFQVYLENVKQTMLHMRMIMRTPEHHDWTLKKLREEQDRAATLSKVEENLERQVQALQKSAVQKMKTLFRGLGIQSDTTSAPDYLNKLMAMNREMAKKRDQLVSDEKRLESEVEELEKRNRTLQRNWKETQGRSREPSPAESYQSQQRRGSDGYVQVVTSTQMVPPAGSPSPYGQGSPKLPNLPRHHSSPMSRHHSDPSLLSALTNHRSGGGPSPLSSPPTCSAKPLPPHSTSSGINSSSLHNRSQSQVNHINGFHRREDIAKQTLAEFQMLQKQQQTRRPPPVSVPQSPPAPSQGPPPPPPPHQQSLQRGSSHQQLTSQSQQDPSRPKHSTASYPPASSYGTTPYGPGPLQHYSSAPLSSAQRRTSLNQLPYHPPLQPNSHGQTISSISPNANRNRKARSGRNQEWPAPPPDFKPLPGSRRRSQVPTVPMPQDHVANFISHALQGSSGTPNAGLPLRPTDYTQMSPAKAALRRHFAEEGDPVEKKGLVLSSGGMQQMTLTTQHFIDKAVDMSFRENQPINANKGNNGLVAKSVKIPSSIPLSVEGLAARAMAARRAEPGDRPAVSAGPGLPPSLGGYNQPSPTSSSTAAPSQPTASSSVAPSPHSGPQPARGDSRGDKELDERFDNLFAFAQVTAQRRKSSGSSCSSPMNSPSGGLKGYHSHVSPHRPAMPPGRSPPFPTSAAPPIIPPRSPSHSHLSPSSSPASKRKKRKDDHPQRIEYGAPASTVRPSGAFPTGIQPSNGPVVTSTSVTSPSIDFAYKKKFYERYCQASDPSTPSSLPPSNTSPEKPPPPPPPPVVTATNSGLSVGMPVPVVPRSQVKPLMLPVTNASSTNSSLLMTAPSFTPSSRLVVTATTSSPSPPSDRAPTPGSSFGGGAMTTTTSVSKPVPTSVVQQPSPPSLTSVLLGATKRTPTTSSSSSPRAPQATAGVEGQKQTTCVNQGANKEDPPDKADGTQKEAGKPSKSNEKPE</sequence>
<dbReference type="EMBL" id="OB660027">
    <property type="protein sequence ID" value="CAD7222094.1"/>
    <property type="molecule type" value="Genomic_DNA"/>
</dbReference>
<comment type="function">
    <text evidence="11">Histone methyltransferase that specifically trimethylates histone H3 to form H3K79me3. This methylation is required for telomere silencing and for the pachytene checkpoint during the meiotic cell cycle by allowing the recruitment of RAD9 to double strand breaks. Nucleosomes are preferred as substrate compared to free histone.</text>
</comment>
<evidence type="ECO:0000256" key="11">
    <source>
        <dbReference type="RuleBase" id="RU271113"/>
    </source>
</evidence>
<feature type="compositionally biased region" description="Low complexity" evidence="12">
    <location>
        <begin position="1323"/>
        <end position="1335"/>
    </location>
</feature>
<keyword evidence="7 11" id="KW-0156">Chromatin regulator</keyword>
<evidence type="ECO:0000256" key="12">
    <source>
        <dbReference type="SAM" id="MobiDB-lite"/>
    </source>
</evidence>
<feature type="compositionally biased region" description="Low complexity" evidence="12">
    <location>
        <begin position="1404"/>
        <end position="1417"/>
    </location>
</feature>
<feature type="compositionally biased region" description="Low complexity" evidence="12">
    <location>
        <begin position="935"/>
        <end position="955"/>
    </location>
</feature>
<evidence type="ECO:0000256" key="2">
    <source>
        <dbReference type="ARBA" id="ARBA00012190"/>
    </source>
</evidence>
<dbReference type="PANTHER" id="PTHR21451:SF0">
    <property type="entry name" value="HISTONE-LYSINE N-METHYLTRANSFERASE, H3 LYSINE-79 SPECIFIC"/>
    <property type="match status" value="1"/>
</dbReference>
<dbReference type="Pfam" id="PF08123">
    <property type="entry name" value="DOT1"/>
    <property type="match status" value="1"/>
</dbReference>
<keyword evidence="5 11" id="KW-0808">Transferase</keyword>
<feature type="region of interest" description="Disordered" evidence="12">
    <location>
        <begin position="753"/>
        <end position="877"/>
    </location>
</feature>
<dbReference type="InterPro" id="IPR029063">
    <property type="entry name" value="SAM-dependent_MTases_sf"/>
</dbReference>
<feature type="region of interest" description="Disordered" evidence="12">
    <location>
        <begin position="1184"/>
        <end position="1381"/>
    </location>
</feature>
<feature type="compositionally biased region" description="Polar residues" evidence="12">
    <location>
        <begin position="1563"/>
        <end position="1573"/>
    </location>
</feature>
<dbReference type="PANTHER" id="PTHR21451">
    <property type="entry name" value="HISTONE H3 METHYLTRANSFERASE"/>
    <property type="match status" value="1"/>
</dbReference>
<evidence type="ECO:0000256" key="4">
    <source>
        <dbReference type="ARBA" id="ARBA00022603"/>
    </source>
</evidence>
<evidence type="ECO:0000256" key="1">
    <source>
        <dbReference type="ARBA" id="ARBA00004123"/>
    </source>
</evidence>
<feature type="compositionally biased region" description="Basic and acidic residues" evidence="12">
    <location>
        <begin position="1243"/>
        <end position="1256"/>
    </location>
</feature>
<evidence type="ECO:0000256" key="8">
    <source>
        <dbReference type="ARBA" id="ARBA00023242"/>
    </source>
</evidence>
<keyword evidence="8 11" id="KW-0539">Nucleus</keyword>
<feature type="compositionally biased region" description="Low complexity" evidence="12">
    <location>
        <begin position="484"/>
        <end position="508"/>
    </location>
</feature>
<dbReference type="PROSITE" id="PS51569">
    <property type="entry name" value="DOT1"/>
    <property type="match status" value="1"/>
</dbReference>
<evidence type="ECO:0000256" key="10">
    <source>
        <dbReference type="ARBA" id="ARBA00047770"/>
    </source>
</evidence>
<feature type="compositionally biased region" description="Polar residues" evidence="12">
    <location>
        <begin position="1009"/>
        <end position="1024"/>
    </location>
</feature>
<feature type="compositionally biased region" description="Low complexity" evidence="12">
    <location>
        <begin position="359"/>
        <end position="390"/>
    </location>
</feature>
<gene>
    <name evidence="13" type="ORF">CTOB1V02_LOCUS111</name>
</gene>
<feature type="region of interest" description="Disordered" evidence="12">
    <location>
        <begin position="407"/>
        <end position="508"/>
    </location>
</feature>
<keyword evidence="6 11" id="KW-0949">S-adenosyl-L-methionine</keyword>
<feature type="compositionally biased region" description="Low complexity" evidence="12">
    <location>
        <begin position="1272"/>
        <end position="1285"/>
    </location>
</feature>
<feature type="compositionally biased region" description="Basic residues" evidence="12">
    <location>
        <begin position="431"/>
        <end position="454"/>
    </location>
</feature>
<feature type="region of interest" description="Disordered" evidence="12">
    <location>
        <begin position="1400"/>
        <end position="1443"/>
    </location>
</feature>
<proteinExistence type="inferred from homology"/>
<comment type="catalytic activity">
    <reaction evidence="10 11">
        <text>L-lysyl(79)-[histone H3] + 3 S-adenosyl-L-methionine = N(6),N(6),N(6)-trimethyl-L-lysyl(79)-[histone H3] + 3 S-adenosyl-L-homocysteine + 3 H(+)</text>
        <dbReference type="Rhea" id="RHEA:60328"/>
        <dbReference type="Rhea" id="RHEA-COMP:15549"/>
        <dbReference type="Rhea" id="RHEA-COMP:15552"/>
        <dbReference type="ChEBI" id="CHEBI:15378"/>
        <dbReference type="ChEBI" id="CHEBI:29969"/>
        <dbReference type="ChEBI" id="CHEBI:57856"/>
        <dbReference type="ChEBI" id="CHEBI:59789"/>
        <dbReference type="ChEBI" id="CHEBI:61961"/>
        <dbReference type="EC" id="2.1.1.360"/>
    </reaction>
</comment>
<comment type="similarity">
    <text evidence="11">Belongs to the class I-like SAM-binding methyltransferase superfamily. DOT1 family.</text>
</comment>
<reference evidence="13" key="1">
    <citation type="submission" date="2020-11" db="EMBL/GenBank/DDBJ databases">
        <authorList>
            <person name="Tran Van P."/>
        </authorList>
    </citation>
    <scope>NUCLEOTIDE SEQUENCE</scope>
</reference>
<feature type="compositionally biased region" description="Basic and acidic residues" evidence="12">
    <location>
        <begin position="1574"/>
        <end position="1600"/>
    </location>
</feature>
<feature type="compositionally biased region" description="Low complexity" evidence="12">
    <location>
        <begin position="1509"/>
        <end position="1558"/>
    </location>
</feature>
<feature type="compositionally biased region" description="Polar residues" evidence="12">
    <location>
        <begin position="983"/>
        <end position="1000"/>
    </location>
</feature>
<dbReference type="SUPFAM" id="SSF53335">
    <property type="entry name" value="S-adenosyl-L-methionine-dependent methyltransferases"/>
    <property type="match status" value="1"/>
</dbReference>
<evidence type="ECO:0000256" key="6">
    <source>
        <dbReference type="ARBA" id="ARBA00022691"/>
    </source>
</evidence>
<feature type="compositionally biased region" description="Pro residues" evidence="12">
    <location>
        <begin position="1418"/>
        <end position="1428"/>
    </location>
</feature>
<feature type="compositionally biased region" description="Polar residues" evidence="12">
    <location>
        <begin position="860"/>
        <end position="877"/>
    </location>
</feature>
<comment type="subcellular location">
    <subcellularLocation>
        <location evidence="1 11">Nucleus</location>
    </subcellularLocation>
</comment>
<feature type="compositionally biased region" description="Pro residues" evidence="12">
    <location>
        <begin position="1299"/>
        <end position="1310"/>
    </location>
</feature>
<dbReference type="InterPro" id="IPR030445">
    <property type="entry name" value="H3-K79_meTrfase"/>
</dbReference>
<dbReference type="GO" id="GO:0140956">
    <property type="term" value="F:histone H3K79 trimethyltransferase activity"/>
    <property type="evidence" value="ECO:0007669"/>
    <property type="project" value="UniProtKB-EC"/>
</dbReference>
<feature type="compositionally biased region" description="Pro residues" evidence="12">
    <location>
        <begin position="910"/>
        <end position="934"/>
    </location>
</feature>
<feature type="region of interest" description="Disordered" evidence="12">
    <location>
        <begin position="540"/>
        <end position="566"/>
    </location>
</feature>
<feature type="compositionally biased region" description="Low complexity" evidence="12">
    <location>
        <begin position="1203"/>
        <end position="1238"/>
    </location>
</feature>
<feature type="compositionally biased region" description="Basic and acidic residues" evidence="12">
    <location>
        <begin position="753"/>
        <end position="768"/>
    </location>
</feature>
<accession>A0A7R8ZFF0</accession>
<dbReference type="GO" id="GO:0000077">
    <property type="term" value="P:DNA damage checkpoint signaling"/>
    <property type="evidence" value="ECO:0007669"/>
    <property type="project" value="TreeGrafter"/>
</dbReference>
<feature type="region of interest" description="Disordered" evidence="12">
    <location>
        <begin position="1476"/>
        <end position="1600"/>
    </location>
</feature>
<evidence type="ECO:0000256" key="5">
    <source>
        <dbReference type="ARBA" id="ARBA00022679"/>
    </source>
</evidence>
<dbReference type="InterPro" id="IPR025789">
    <property type="entry name" value="DOT1_dom"/>
</dbReference>
<dbReference type="OrthoDB" id="443402at2759"/>
<dbReference type="GO" id="GO:0035097">
    <property type="term" value="C:histone methyltransferase complex"/>
    <property type="evidence" value="ECO:0007669"/>
    <property type="project" value="UniProtKB-ARBA"/>
</dbReference>
<dbReference type="Gene3D" id="3.40.50.150">
    <property type="entry name" value="Vaccinia Virus protein VP39"/>
    <property type="match status" value="1"/>
</dbReference>
<organism evidence="13">
    <name type="scientific">Cyprideis torosa</name>
    <dbReference type="NCBI Taxonomy" id="163714"/>
    <lineage>
        <taxon>Eukaryota</taxon>
        <taxon>Metazoa</taxon>
        <taxon>Ecdysozoa</taxon>
        <taxon>Arthropoda</taxon>
        <taxon>Crustacea</taxon>
        <taxon>Oligostraca</taxon>
        <taxon>Ostracoda</taxon>
        <taxon>Podocopa</taxon>
        <taxon>Podocopida</taxon>
        <taxon>Cytherocopina</taxon>
        <taxon>Cytheroidea</taxon>
        <taxon>Cytherideidae</taxon>
        <taxon>Cyprideis</taxon>
    </lineage>
</organism>
<protein>
    <recommendedName>
        <fullName evidence="3 11">Histone-lysine N-methyltransferase, H3 lysine-79 specific</fullName>
        <ecNumber evidence="2 11">2.1.1.360</ecNumber>
    </recommendedName>
    <alternativeName>
        <fullName evidence="9 11">Histone H3-K79 methyltransferase</fullName>
    </alternativeName>
</protein>
<feature type="compositionally biased region" description="Low complexity" evidence="12">
    <location>
        <begin position="1370"/>
        <end position="1381"/>
    </location>
</feature>
<evidence type="ECO:0000256" key="3">
    <source>
        <dbReference type="ARBA" id="ARBA00020987"/>
    </source>
</evidence>
<feature type="region of interest" description="Disordered" evidence="12">
    <location>
        <begin position="902"/>
        <end position="1059"/>
    </location>
</feature>
<dbReference type="GO" id="GO:0006281">
    <property type="term" value="P:DNA repair"/>
    <property type="evidence" value="ECO:0007669"/>
    <property type="project" value="TreeGrafter"/>
</dbReference>
<evidence type="ECO:0000256" key="7">
    <source>
        <dbReference type="ARBA" id="ARBA00022853"/>
    </source>
</evidence>
<evidence type="ECO:0000256" key="9">
    <source>
        <dbReference type="ARBA" id="ARBA00029821"/>
    </source>
</evidence>